<sequence>MGSPPASPSGNLFSSPRNSSSSNTSRTSGFKKPLSPSAISSTTNNSLLLGVASPIKKKEGPKAKTKKTNIEFEIPEIVIEAPKESDNVSLIQINIDTDTTASNQTDTIKPETSNRRPSIIGSLVMAAATSTRSLIASLSSRKMPATPIIIQLDPTPSNNVGRVKVIETNEIVTNKDLQLEIPSASTTLIQTGMETSERSKEISQQHQKHTPSNIPSFKLSINLPTLVIPPKQQTSTIVNNHAAIPQLPLSSLSNDNNQSNINQVTNTVQSVDIAIPIQQPDVTTQSLSKKPKESPRVEKMKSLPNLNPSRLNQSPKSSPREIPKLETHDSTPTILNNLDETFVEMNRAERDTIANHSSLTNPQPIPTLKPNNYLTVNPFPNQPLQNPQYTSKLKAVSRSILFDMEKENDTNIKKPKQLHTPWGTIELSCWKLFSIIGLSATIILLVSLLICVTLSFIYRTSETEARLNAQASDLKAVLSDMHILTHQIVYLGFSTKRYQSYMSLRTQAWNFLWNLSDSLQYEYENKPYLFTQYSLADYKSLIETPTKQILWTFTEIVNKMYYDQTDSAIDQIQDFEDCGGSRNVSDSISILREYSLSLFSTHDKISYVSTSMNLILGVLSLIIVIPALILSFTLSLNKDALHRKRWKKANAIVLLDTMADDRLRDLFRAHCEKEMALENFLFLQEVSIYKDLCIKAIEAQDAMYGADLEIGSASSSIASTTTSSITKSKKQKQFKQVTEKAGTFLQGAKVLKKFGWLSDKDIDTVEQKKYEKAFEIYKKFLDMHGYHTINTNKANVQEIKEMVDGFLTGEVDFLPDTLFDTLEREIAELLVDTHRRFKKTLAFQKQMKIEKYIQMKRRSRRNTTVSEQ</sequence>
<dbReference type="InParanoid" id="D2VQY2"/>
<evidence type="ECO:0000256" key="1">
    <source>
        <dbReference type="SAM" id="MobiDB-lite"/>
    </source>
</evidence>
<feature type="domain" description="RGS" evidence="3">
    <location>
        <begin position="653"/>
        <end position="847"/>
    </location>
</feature>
<dbReference type="KEGG" id="ngr:NAEGRDRAFT_80909"/>
<feature type="compositionally biased region" description="Polar residues" evidence="1">
    <location>
        <begin position="304"/>
        <end position="317"/>
    </location>
</feature>
<dbReference type="InterPro" id="IPR044926">
    <property type="entry name" value="RGS_subdomain_2"/>
</dbReference>
<dbReference type="InterPro" id="IPR016137">
    <property type="entry name" value="RGS"/>
</dbReference>
<dbReference type="SMART" id="SM00315">
    <property type="entry name" value="RGS"/>
    <property type="match status" value="1"/>
</dbReference>
<dbReference type="PANTHER" id="PTHR10845:SF192">
    <property type="entry name" value="DOUBLE HIT, ISOFORM B"/>
    <property type="match status" value="1"/>
</dbReference>
<dbReference type="Proteomes" id="UP000006671">
    <property type="component" value="Unassembled WGS sequence"/>
</dbReference>
<dbReference type="PANTHER" id="PTHR10845">
    <property type="entry name" value="REGULATOR OF G PROTEIN SIGNALING"/>
    <property type="match status" value="1"/>
</dbReference>
<dbReference type="OrthoDB" id="10577033at2759"/>
<name>D2VQY2_NAEGR</name>
<keyword evidence="5" id="KW-1185">Reference proteome</keyword>
<feature type="region of interest" description="Disordered" evidence="1">
    <location>
        <begin position="1"/>
        <end position="43"/>
    </location>
</feature>
<dbReference type="EMBL" id="GG738890">
    <property type="protein sequence ID" value="EFC40792.1"/>
    <property type="molecule type" value="Genomic_DNA"/>
</dbReference>
<feature type="transmembrane region" description="Helical" evidence="2">
    <location>
        <begin position="432"/>
        <end position="458"/>
    </location>
</feature>
<accession>D2VQY2</accession>
<proteinExistence type="predicted"/>
<dbReference type="InterPro" id="IPR036305">
    <property type="entry name" value="RGS_sf"/>
</dbReference>
<keyword evidence="2" id="KW-0472">Membrane</keyword>
<keyword evidence="2 4" id="KW-0812">Transmembrane</keyword>
<dbReference type="VEuPathDB" id="AmoebaDB:NAEGRDRAFT_80909"/>
<dbReference type="Gene3D" id="1.10.167.10">
    <property type="entry name" value="Regulator of G-protein Signalling 4, domain 2"/>
    <property type="match status" value="1"/>
</dbReference>
<evidence type="ECO:0000259" key="3">
    <source>
        <dbReference type="SMART" id="SM00315"/>
    </source>
</evidence>
<dbReference type="STRING" id="5762.D2VQY2"/>
<evidence type="ECO:0000313" key="5">
    <source>
        <dbReference type="Proteomes" id="UP000006671"/>
    </source>
</evidence>
<feature type="transmembrane region" description="Helical" evidence="2">
    <location>
        <begin position="614"/>
        <end position="634"/>
    </location>
</feature>
<feature type="compositionally biased region" description="Low complexity" evidence="1">
    <location>
        <begin position="14"/>
        <end position="28"/>
    </location>
</feature>
<feature type="compositionally biased region" description="Basic and acidic residues" evidence="1">
    <location>
        <begin position="318"/>
        <end position="329"/>
    </location>
</feature>
<dbReference type="SUPFAM" id="SSF48097">
    <property type="entry name" value="Regulator of G-protein signaling, RGS"/>
    <property type="match status" value="1"/>
</dbReference>
<reference evidence="4 5" key="1">
    <citation type="journal article" date="2010" name="Cell">
        <title>The genome of Naegleria gruberi illuminates early eukaryotic versatility.</title>
        <authorList>
            <person name="Fritz-Laylin L.K."/>
            <person name="Prochnik S.E."/>
            <person name="Ginger M.L."/>
            <person name="Dacks J.B."/>
            <person name="Carpenter M.L."/>
            <person name="Field M.C."/>
            <person name="Kuo A."/>
            <person name="Paredez A."/>
            <person name="Chapman J."/>
            <person name="Pham J."/>
            <person name="Shu S."/>
            <person name="Neupane R."/>
            <person name="Cipriano M."/>
            <person name="Mancuso J."/>
            <person name="Tu H."/>
            <person name="Salamov A."/>
            <person name="Lindquist E."/>
            <person name="Shapiro H."/>
            <person name="Lucas S."/>
            <person name="Grigoriev I.V."/>
            <person name="Cande W.Z."/>
            <person name="Fulton C."/>
            <person name="Rokhsar D.S."/>
            <person name="Dawson S.C."/>
        </authorList>
    </citation>
    <scope>NUCLEOTIDE SEQUENCE [LARGE SCALE GENOMIC DNA]</scope>
    <source>
        <strain evidence="4 5">NEG-M</strain>
    </source>
</reference>
<evidence type="ECO:0000256" key="2">
    <source>
        <dbReference type="SAM" id="Phobius"/>
    </source>
</evidence>
<organism evidence="5">
    <name type="scientific">Naegleria gruberi</name>
    <name type="common">Amoeba</name>
    <dbReference type="NCBI Taxonomy" id="5762"/>
    <lineage>
        <taxon>Eukaryota</taxon>
        <taxon>Discoba</taxon>
        <taxon>Heterolobosea</taxon>
        <taxon>Tetramitia</taxon>
        <taxon>Eutetramitia</taxon>
        <taxon>Vahlkampfiidae</taxon>
        <taxon>Naegleria</taxon>
    </lineage>
</organism>
<evidence type="ECO:0000313" key="4">
    <source>
        <dbReference type="EMBL" id="EFC40792.1"/>
    </source>
</evidence>
<feature type="compositionally biased region" description="Basic and acidic residues" evidence="1">
    <location>
        <begin position="290"/>
        <end position="301"/>
    </location>
</feature>
<keyword evidence="2" id="KW-1133">Transmembrane helix</keyword>
<dbReference type="AlphaFoldDB" id="D2VQY2"/>
<dbReference type="GeneID" id="8864539"/>
<protein>
    <submittedName>
        <fullName evidence="4">RGS and transmembrane domain-containing protein</fullName>
    </submittedName>
</protein>
<dbReference type="RefSeq" id="XP_002673536.1">
    <property type="nucleotide sequence ID" value="XM_002673490.1"/>
</dbReference>
<feature type="region of interest" description="Disordered" evidence="1">
    <location>
        <begin position="282"/>
        <end position="336"/>
    </location>
</feature>
<gene>
    <name evidence="4" type="ORF">NAEGRDRAFT_80909</name>
</gene>